<feature type="transmembrane region" description="Helical" evidence="8">
    <location>
        <begin position="158"/>
        <end position="177"/>
    </location>
</feature>
<dbReference type="GO" id="GO:0005886">
    <property type="term" value="C:plasma membrane"/>
    <property type="evidence" value="ECO:0007669"/>
    <property type="project" value="UniProtKB-SubCell"/>
</dbReference>
<reference evidence="10" key="2">
    <citation type="submission" date="2020-10" db="UniProtKB">
        <authorList>
            <consortium name="WormBaseParasite"/>
        </authorList>
    </citation>
    <scope>IDENTIFICATION</scope>
</reference>
<organism evidence="9 10">
    <name type="scientific">Panagrellus redivivus</name>
    <name type="common">Microworm</name>
    <dbReference type="NCBI Taxonomy" id="6233"/>
    <lineage>
        <taxon>Eukaryota</taxon>
        <taxon>Metazoa</taxon>
        <taxon>Ecdysozoa</taxon>
        <taxon>Nematoda</taxon>
        <taxon>Chromadorea</taxon>
        <taxon>Rhabditida</taxon>
        <taxon>Tylenchina</taxon>
        <taxon>Panagrolaimomorpha</taxon>
        <taxon>Panagrolaimoidea</taxon>
        <taxon>Panagrolaimidae</taxon>
        <taxon>Panagrellus</taxon>
    </lineage>
</organism>
<protein>
    <submittedName>
        <fullName evidence="10">Vang-like protein</fullName>
    </submittedName>
</protein>
<feature type="transmembrane region" description="Helical" evidence="8">
    <location>
        <begin position="111"/>
        <end position="138"/>
    </location>
</feature>
<feature type="region of interest" description="Disordered" evidence="7">
    <location>
        <begin position="1"/>
        <end position="27"/>
    </location>
</feature>
<feature type="transmembrane region" description="Helical" evidence="8">
    <location>
        <begin position="221"/>
        <end position="245"/>
    </location>
</feature>
<evidence type="ECO:0000256" key="3">
    <source>
        <dbReference type="ARBA" id="ARBA00022692"/>
    </source>
</evidence>
<evidence type="ECO:0000313" key="9">
    <source>
        <dbReference type="Proteomes" id="UP000492821"/>
    </source>
</evidence>
<reference evidence="9" key="1">
    <citation type="journal article" date="2013" name="Genetics">
        <title>The draft genome and transcriptome of Panagrellus redivivus are shaped by the harsh demands of a free-living lifestyle.</title>
        <authorList>
            <person name="Srinivasan J."/>
            <person name="Dillman A.R."/>
            <person name="Macchietto M.G."/>
            <person name="Heikkinen L."/>
            <person name="Lakso M."/>
            <person name="Fracchia K.M."/>
            <person name="Antoshechkin I."/>
            <person name="Mortazavi A."/>
            <person name="Wong G."/>
            <person name="Sternberg P.W."/>
        </authorList>
    </citation>
    <scope>NUCLEOTIDE SEQUENCE [LARGE SCALE GENOMIC DNA]</scope>
    <source>
        <strain evidence="9">MT8872</strain>
    </source>
</reference>
<comment type="subcellular location">
    <subcellularLocation>
        <location evidence="1">Cell membrane</location>
        <topology evidence="1">Multi-pass membrane protein</topology>
    </subcellularLocation>
</comment>
<dbReference type="Proteomes" id="UP000492821">
    <property type="component" value="Unassembled WGS sequence"/>
</dbReference>
<feature type="transmembrane region" description="Helical" evidence="8">
    <location>
        <begin position="189"/>
        <end position="209"/>
    </location>
</feature>
<evidence type="ECO:0000256" key="8">
    <source>
        <dbReference type="SAM" id="Phobius"/>
    </source>
</evidence>
<evidence type="ECO:0000256" key="4">
    <source>
        <dbReference type="ARBA" id="ARBA00022989"/>
    </source>
</evidence>
<dbReference type="InterPro" id="IPR009539">
    <property type="entry name" value="VANGL"/>
</dbReference>
<evidence type="ECO:0000256" key="2">
    <source>
        <dbReference type="ARBA" id="ARBA00022475"/>
    </source>
</evidence>
<keyword evidence="9" id="KW-1185">Reference proteome</keyword>
<name>A0A7E4VR14_PANRE</name>
<evidence type="ECO:0000256" key="6">
    <source>
        <dbReference type="ARBA" id="ARBA00025718"/>
    </source>
</evidence>
<evidence type="ECO:0000256" key="7">
    <source>
        <dbReference type="SAM" id="MobiDB-lite"/>
    </source>
</evidence>
<dbReference type="AlphaFoldDB" id="A0A7E4VR14"/>
<feature type="compositionally biased region" description="Basic residues" evidence="7">
    <location>
        <begin position="10"/>
        <end position="19"/>
    </location>
</feature>
<comment type="similarity">
    <text evidence="6">Belongs to the Vang family.</text>
</comment>
<evidence type="ECO:0000256" key="5">
    <source>
        <dbReference type="ARBA" id="ARBA00023136"/>
    </source>
</evidence>
<keyword evidence="5 8" id="KW-0472">Membrane</keyword>
<evidence type="ECO:0000313" key="10">
    <source>
        <dbReference type="WBParaSite" id="Pan_g24131.t1"/>
    </source>
</evidence>
<dbReference type="Pfam" id="PF06638">
    <property type="entry name" value="Strabismus"/>
    <property type="match status" value="1"/>
</dbReference>
<sequence>MSVVSENSTHSRHSRHGYSRARPPPNSLYDYVGDGSSRALLGNNMMQSPFAPAPSEQRPRMFLNYLIDDNGADNTTVITGNTSEHSFSGLSKRFNVQPQPVIGPRRRCSRLCWAFCVTVISLGAWFSAPAMIAIPFLWPLFGLHWPEVHCNIECQGNLFNICIKLVLLFAAFYIIYWRKPLADLPRLHLPRAAFSIFVVFLTFAYWLFFVSRIVLEPNTEYPIVVSYALSFLDALVFIHCLWIFYDMHQSRPAFIVTVTRDPDGESKSFQIGGVSIQQSAVEIMQLYSTHFSSYNPYIERCRRYNTREGRAKSNMSLGTGFKMYDIEGLGPDRGLTEANARVIFEAATRQKMNCHNERLYDELEWEKRLKKRKYRLLGVAEDAFEIVQAVTPTSANNRGEIMSSANMANTILNSIAKPLHRYLKLTCQQSHHAPSVVLQHLEYCLVNRFSAKTFLQRFFSDRLPPTNALSESKWSILCEQQASSGIYHGLEYVLRSYNQHSDVGVQLSCTFEAIPFFNITEQSDKQPMGFTFKMNTDP</sequence>
<keyword evidence="4 8" id="KW-1133">Transmembrane helix</keyword>
<dbReference type="PANTHER" id="PTHR20886">
    <property type="entry name" value="VANG-LIKE PROTEIN"/>
    <property type="match status" value="1"/>
</dbReference>
<proteinExistence type="inferred from homology"/>
<keyword evidence="3 8" id="KW-0812">Transmembrane</keyword>
<dbReference type="WBParaSite" id="Pan_g24131.t1">
    <property type="protein sequence ID" value="Pan_g24131.t1"/>
    <property type="gene ID" value="Pan_g24131"/>
</dbReference>
<keyword evidence="2" id="KW-1003">Cell membrane</keyword>
<accession>A0A7E4VR14</accession>
<evidence type="ECO:0000256" key="1">
    <source>
        <dbReference type="ARBA" id="ARBA00004651"/>
    </source>
</evidence>